<accession>A0AAE9Z2R4</accession>
<sequence>MKVYFYITGNLAAETLILASDALKRANPELNIQLLTDGALPTLPEQLVTSTMVMHDLDNQDIGLSPGDVVITGMMWPGNDERKIFREAKENGALSVVLLPDISGDANKFCYRGELYLPDFICVSDKITYDNLVQLNIPKKKIVTVGSLYLDSLFKNYIPGEENKPQQNIGYLSVPNRKDFINWGCDYGFGEVEIAEDLVGISRNTGMDLLIRKHPKELSSAKYDHLENSHCQVTDHNAGSITAFIEKCDVVVSTYSTSLIIAMRMGRKAISYQPDCTSPVRGGIYERLGIPVATSYQELSVLINNSTSMEGGGSISDLLFNSDLSEGEFVNFINRVAF</sequence>
<evidence type="ECO:0000313" key="1">
    <source>
        <dbReference type="EMBL" id="WDE05711.1"/>
    </source>
</evidence>
<dbReference type="SUPFAM" id="SSF53756">
    <property type="entry name" value="UDP-Glycosyltransferase/glycogen phosphorylase"/>
    <property type="match status" value="1"/>
</dbReference>
<dbReference type="RefSeq" id="WP_044841784.1">
    <property type="nucleotide sequence ID" value="NZ_CP059733.1"/>
</dbReference>
<dbReference type="InterPro" id="IPR043148">
    <property type="entry name" value="TagF_C"/>
</dbReference>
<protein>
    <submittedName>
        <fullName evidence="1">Uncharacterized protein</fullName>
    </submittedName>
</protein>
<dbReference type="Proteomes" id="UP000032352">
    <property type="component" value="Chromosome"/>
</dbReference>
<gene>
    <name evidence="1" type="ORF">SG34_001895</name>
</gene>
<evidence type="ECO:0000313" key="2">
    <source>
        <dbReference type="Proteomes" id="UP000032352"/>
    </source>
</evidence>
<reference evidence="1 2" key="1">
    <citation type="journal article" date="2015" name="Genome Announc.">
        <title>Draft Genome Sequences of Marine Isolates of Thalassomonas viridans and Thalassomonas actiniarum.</title>
        <authorList>
            <person name="Olonade I."/>
            <person name="van Zyl L.J."/>
            <person name="Trindade M."/>
        </authorList>
    </citation>
    <scope>NUCLEOTIDE SEQUENCE [LARGE SCALE GENOMIC DNA]</scope>
    <source>
        <strain evidence="1 2">XOM25</strain>
    </source>
</reference>
<dbReference type="KEGG" id="tvd:SG34_001895"/>
<keyword evidence="2" id="KW-1185">Reference proteome</keyword>
<reference evidence="1 2" key="2">
    <citation type="journal article" date="2022" name="Mar. Drugs">
        <title>Bioassay-Guided Fractionation Leads to the Detection of Cholic Acid Generated by the Rare Thalassomonas sp.</title>
        <authorList>
            <person name="Pheiffer F."/>
            <person name="Schneider Y.K."/>
            <person name="Hansen E.H."/>
            <person name="Andersen J.H."/>
            <person name="Isaksson J."/>
            <person name="Busche T."/>
            <person name="R C."/>
            <person name="Kalinowski J."/>
            <person name="Zyl L.V."/>
            <person name="Trindade M."/>
        </authorList>
    </citation>
    <scope>NUCLEOTIDE SEQUENCE [LARGE SCALE GENOMIC DNA]</scope>
    <source>
        <strain evidence="1 2">XOM25</strain>
    </source>
</reference>
<name>A0AAE9Z2R4_9GAMM</name>
<dbReference type="Gene3D" id="3.40.50.12580">
    <property type="match status" value="1"/>
</dbReference>
<dbReference type="AlphaFoldDB" id="A0AAE9Z2R4"/>
<proteinExistence type="predicted"/>
<dbReference type="EMBL" id="CP059733">
    <property type="protein sequence ID" value="WDE05711.1"/>
    <property type="molecule type" value="Genomic_DNA"/>
</dbReference>
<organism evidence="1 2">
    <name type="scientific">Thalassomonas viridans</name>
    <dbReference type="NCBI Taxonomy" id="137584"/>
    <lineage>
        <taxon>Bacteria</taxon>
        <taxon>Pseudomonadati</taxon>
        <taxon>Pseudomonadota</taxon>
        <taxon>Gammaproteobacteria</taxon>
        <taxon>Alteromonadales</taxon>
        <taxon>Colwelliaceae</taxon>
        <taxon>Thalassomonas</taxon>
    </lineage>
</organism>